<reference evidence="4 5" key="1">
    <citation type="journal article" date="2022" name="Allergy">
        <title>Genome assembly and annotation of Periplaneta americana reveal a comprehensive cockroach allergen profile.</title>
        <authorList>
            <person name="Wang L."/>
            <person name="Xiong Q."/>
            <person name="Saelim N."/>
            <person name="Wang L."/>
            <person name="Nong W."/>
            <person name="Wan A.T."/>
            <person name="Shi M."/>
            <person name="Liu X."/>
            <person name="Cao Q."/>
            <person name="Hui J.H.L."/>
            <person name="Sookrung N."/>
            <person name="Leung T.F."/>
            <person name="Tungtrongchitr A."/>
            <person name="Tsui S.K.W."/>
        </authorList>
    </citation>
    <scope>NUCLEOTIDE SEQUENCE [LARGE SCALE GENOMIC DNA]</scope>
    <source>
        <strain evidence="4">PWHHKU_190912</strain>
    </source>
</reference>
<dbReference type="Pfam" id="PF14909">
    <property type="entry name" value="SPATA6"/>
    <property type="match status" value="1"/>
</dbReference>
<dbReference type="EMBL" id="JAJSOF020000017">
    <property type="protein sequence ID" value="KAJ4439656.1"/>
    <property type="molecule type" value="Genomic_DNA"/>
</dbReference>
<dbReference type="Proteomes" id="UP001148838">
    <property type="component" value="Unassembled WGS sequence"/>
</dbReference>
<comment type="caution">
    <text evidence="4">The sequence shown here is derived from an EMBL/GenBank/DDBJ whole genome shotgun (WGS) entry which is preliminary data.</text>
</comment>
<evidence type="ECO:0000313" key="5">
    <source>
        <dbReference type="Proteomes" id="UP001148838"/>
    </source>
</evidence>
<organism evidence="4 5">
    <name type="scientific">Periplaneta americana</name>
    <name type="common">American cockroach</name>
    <name type="synonym">Blatta americana</name>
    <dbReference type="NCBI Taxonomy" id="6978"/>
    <lineage>
        <taxon>Eukaryota</taxon>
        <taxon>Metazoa</taxon>
        <taxon>Ecdysozoa</taxon>
        <taxon>Arthropoda</taxon>
        <taxon>Hexapoda</taxon>
        <taxon>Insecta</taxon>
        <taxon>Pterygota</taxon>
        <taxon>Neoptera</taxon>
        <taxon>Polyneoptera</taxon>
        <taxon>Dictyoptera</taxon>
        <taxon>Blattodea</taxon>
        <taxon>Blattoidea</taxon>
        <taxon>Blattidae</taxon>
        <taxon>Blattinae</taxon>
        <taxon>Periplaneta</taxon>
    </lineage>
</organism>
<evidence type="ECO:0000256" key="1">
    <source>
        <dbReference type="ARBA" id="ARBA00006215"/>
    </source>
</evidence>
<proteinExistence type="inferred from homology"/>
<keyword evidence="2" id="KW-0597">Phosphoprotein</keyword>
<keyword evidence="5" id="KW-1185">Reference proteome</keyword>
<name>A0ABQ8T0V1_PERAM</name>
<accession>A0ABQ8T0V1</accession>
<evidence type="ECO:0000259" key="3">
    <source>
        <dbReference type="Pfam" id="PF14909"/>
    </source>
</evidence>
<dbReference type="PANTHER" id="PTHR16435:SF6">
    <property type="entry name" value="IP09370P"/>
    <property type="match status" value="1"/>
</dbReference>
<gene>
    <name evidence="4" type="ORF">ANN_07784</name>
</gene>
<protein>
    <recommendedName>
        <fullName evidence="3">Spermatogenesis-associated protein 6 N-terminal domain-containing protein</fullName>
    </recommendedName>
</protein>
<dbReference type="InterPro" id="IPR042769">
    <property type="entry name" value="SPATA6_fam"/>
</dbReference>
<comment type="similarity">
    <text evidence="1">Belongs to the SPATA6 family.</text>
</comment>
<dbReference type="PANTHER" id="PTHR16435">
    <property type="entry name" value="SPERMATOGENESIS-ASSOCIATED PROTEIN 6 SPATA6"/>
    <property type="match status" value="1"/>
</dbReference>
<feature type="domain" description="Spermatogenesis-associated protein 6 N-terminal" evidence="3">
    <location>
        <begin position="10"/>
        <end position="149"/>
    </location>
</feature>
<dbReference type="InterPro" id="IPR032732">
    <property type="entry name" value="SPATA6_N"/>
</dbReference>
<evidence type="ECO:0000313" key="4">
    <source>
        <dbReference type="EMBL" id="KAJ4439656.1"/>
    </source>
</evidence>
<sequence>MSVKSMNVYVELDIQAVTCPGVWLCPNGKIALKIFMFESSARTSHLPPVFPLLYHQKFIFQKTFSNVRYLADLQHLFGKEFLYTELVQCSGSTGVVLASFETTVFELLYPSPCVKGLIAGVDVDLLMEPTSCFPGILAPKIEISTKTVIEESIDSPSHSKRNPGIINPKMLSSKKQISNCGKSQYREEFYRDLEKFYKELHKRAKKKTSKDDCLEILRL</sequence>
<evidence type="ECO:0000256" key="2">
    <source>
        <dbReference type="ARBA" id="ARBA00022553"/>
    </source>
</evidence>